<dbReference type="AlphaFoldDB" id="A0A0L0P3Y5"/>
<comment type="caution">
    <text evidence="1">The sequence shown here is derived from an EMBL/GenBank/DDBJ whole genome shotgun (WGS) entry which is preliminary data.</text>
</comment>
<dbReference type="Proteomes" id="UP000037122">
    <property type="component" value="Unassembled WGS sequence"/>
</dbReference>
<gene>
    <name evidence="1" type="ORF">QG37_01826</name>
</gene>
<reference evidence="2" key="1">
    <citation type="journal article" date="2015" name="BMC Genomics">
        <title>Draft genome of a commonly misdiagnosed multidrug resistant pathogen Candida auris.</title>
        <authorList>
            <person name="Chatterjee S."/>
            <person name="Alampalli S.V."/>
            <person name="Nageshan R.K."/>
            <person name="Chettiar S.T."/>
            <person name="Joshi S."/>
            <person name="Tatu U.S."/>
        </authorList>
    </citation>
    <scope>NUCLEOTIDE SEQUENCE [LARGE SCALE GENOMIC DNA]</scope>
    <source>
        <strain evidence="2">6684</strain>
    </source>
</reference>
<evidence type="ECO:0000313" key="1">
    <source>
        <dbReference type="EMBL" id="KNE00955.1"/>
    </source>
</evidence>
<evidence type="ECO:0000313" key="2">
    <source>
        <dbReference type="Proteomes" id="UP000037122"/>
    </source>
</evidence>
<dbReference type="VEuPathDB" id="FungiDB:QG37_01826"/>
<proteinExistence type="predicted"/>
<protein>
    <submittedName>
        <fullName evidence="1">Uncharacterized protein</fullName>
    </submittedName>
</protein>
<accession>A0A0L0P3Y5</accession>
<dbReference type="EMBL" id="LGST01000016">
    <property type="protein sequence ID" value="KNE00955.1"/>
    <property type="molecule type" value="Genomic_DNA"/>
</dbReference>
<sequence length="66" mass="7797">MNFIEELKMIPWNDNHHILNVNENSNLWRIRIYSTQVETKLLLISTALLTLQYTNLLQIKDSSLVV</sequence>
<name>A0A0L0P3Y5_CANAR</name>
<organism evidence="1 2">
    <name type="scientific">Candidozyma auris</name>
    <name type="common">Yeast</name>
    <name type="synonym">Candida auris</name>
    <dbReference type="NCBI Taxonomy" id="498019"/>
    <lineage>
        <taxon>Eukaryota</taxon>
        <taxon>Fungi</taxon>
        <taxon>Dikarya</taxon>
        <taxon>Ascomycota</taxon>
        <taxon>Saccharomycotina</taxon>
        <taxon>Pichiomycetes</taxon>
        <taxon>Metschnikowiaceae</taxon>
        <taxon>Candidozyma</taxon>
    </lineage>
</organism>